<accession>A0AA90NPW5</accession>
<sequence length="55" mass="6641">MSPIKRLRKVMNEYGGNNKYSVVPKELRQKIIYFTKLYQELALRCLAELEIIFKY</sequence>
<dbReference type="EMBL" id="JASXSV010000004">
    <property type="protein sequence ID" value="MDP0588319.1"/>
    <property type="molecule type" value="Genomic_DNA"/>
</dbReference>
<comment type="caution">
    <text evidence="1">The sequence shown here is derived from an EMBL/GenBank/DDBJ whole genome shotgun (WGS) entry which is preliminary data.</text>
</comment>
<protein>
    <submittedName>
        <fullName evidence="1">Uncharacterized protein</fullName>
    </submittedName>
</protein>
<dbReference type="Proteomes" id="UP001178148">
    <property type="component" value="Unassembled WGS sequence"/>
</dbReference>
<organism evidence="1 2">
    <name type="scientific">Candidatus Endonucleibacter bathymodioli</name>
    <dbReference type="NCBI Taxonomy" id="539814"/>
    <lineage>
        <taxon>Bacteria</taxon>
        <taxon>Pseudomonadati</taxon>
        <taxon>Pseudomonadota</taxon>
        <taxon>Gammaproteobacteria</taxon>
        <taxon>Oceanospirillales</taxon>
        <taxon>Endozoicomonadaceae</taxon>
        <taxon>Candidatus Endonucleibacter</taxon>
    </lineage>
</organism>
<proteinExistence type="predicted"/>
<evidence type="ECO:0000313" key="2">
    <source>
        <dbReference type="Proteomes" id="UP001178148"/>
    </source>
</evidence>
<reference evidence="1 2" key="1">
    <citation type="journal article" date="2023" name="bioRxiv">
        <title>An intranuclear bacterial parasite of deep-sea mussels expresses apoptosis inhibitors acquired from its host.</title>
        <authorList>
            <person name="Gonzalez Porras M.A."/>
            <person name="Assie A."/>
            <person name="Tietjen M."/>
            <person name="Violette M."/>
            <person name="Kleiner M."/>
            <person name="Gruber-Vodicka H."/>
            <person name="Dubilier N."/>
            <person name="Leisch N."/>
        </authorList>
    </citation>
    <scope>NUCLEOTIDE SEQUENCE [LARGE SCALE GENOMIC DNA]</scope>
    <source>
        <strain evidence="1">IAP13</strain>
    </source>
</reference>
<keyword evidence="2" id="KW-1185">Reference proteome</keyword>
<gene>
    <name evidence="1" type="ORF">QS748_03625</name>
</gene>
<evidence type="ECO:0000313" key="1">
    <source>
        <dbReference type="EMBL" id="MDP0588319.1"/>
    </source>
</evidence>
<name>A0AA90NPW5_9GAMM</name>
<dbReference type="AlphaFoldDB" id="A0AA90NPW5"/>